<feature type="non-terminal residue" evidence="3">
    <location>
        <position position="1"/>
    </location>
</feature>
<dbReference type="AlphaFoldDB" id="A0A841KKP6"/>
<proteinExistence type="predicted"/>
<dbReference type="Proteomes" id="UP000588017">
    <property type="component" value="Unassembled WGS sequence"/>
</dbReference>
<evidence type="ECO:0000313" key="3">
    <source>
        <dbReference type="EMBL" id="MBB6169839.1"/>
    </source>
</evidence>
<dbReference type="Gene3D" id="1.10.10.10">
    <property type="entry name" value="Winged helix-like DNA-binding domain superfamily/Winged helix DNA-binding domain"/>
    <property type="match status" value="1"/>
</dbReference>
<accession>A0A841KKP6</accession>
<dbReference type="InterPro" id="IPR036390">
    <property type="entry name" value="WH_DNA-bd_sf"/>
</dbReference>
<evidence type="ECO:0000313" key="4">
    <source>
        <dbReference type="Proteomes" id="UP000588017"/>
    </source>
</evidence>
<feature type="region of interest" description="Disordered" evidence="1">
    <location>
        <begin position="17"/>
        <end position="47"/>
    </location>
</feature>
<dbReference type="Pfam" id="PF09397">
    <property type="entry name" value="FtsK_gamma"/>
    <property type="match status" value="1"/>
</dbReference>
<sequence length="47" mass="5057">GYNRAASLMERMENEGIVGPANHAGKREILVGGDRRDAHGEGDDGDY</sequence>
<evidence type="ECO:0000256" key="1">
    <source>
        <dbReference type="SAM" id="MobiDB-lite"/>
    </source>
</evidence>
<dbReference type="EMBL" id="JACHEH010000013">
    <property type="protein sequence ID" value="MBB6169839.1"/>
    <property type="molecule type" value="Genomic_DNA"/>
</dbReference>
<organism evidence="3 4">
    <name type="scientific">Chelatococcus composti</name>
    <dbReference type="NCBI Taxonomy" id="1743235"/>
    <lineage>
        <taxon>Bacteria</taxon>
        <taxon>Pseudomonadati</taxon>
        <taxon>Pseudomonadota</taxon>
        <taxon>Alphaproteobacteria</taxon>
        <taxon>Hyphomicrobiales</taxon>
        <taxon>Chelatococcaceae</taxon>
        <taxon>Chelatococcus</taxon>
    </lineage>
</organism>
<dbReference type="SMART" id="SM00843">
    <property type="entry name" value="Ftsk_gamma"/>
    <property type="match status" value="1"/>
</dbReference>
<dbReference type="SUPFAM" id="SSF46785">
    <property type="entry name" value="Winged helix' DNA-binding domain"/>
    <property type="match status" value="1"/>
</dbReference>
<evidence type="ECO:0000259" key="2">
    <source>
        <dbReference type="SMART" id="SM00843"/>
    </source>
</evidence>
<gene>
    <name evidence="3" type="ORF">HNQ73_003492</name>
</gene>
<reference evidence="3 4" key="1">
    <citation type="submission" date="2020-08" db="EMBL/GenBank/DDBJ databases">
        <title>Genomic Encyclopedia of Type Strains, Phase IV (KMG-IV): sequencing the most valuable type-strain genomes for metagenomic binning, comparative biology and taxonomic classification.</title>
        <authorList>
            <person name="Goeker M."/>
        </authorList>
    </citation>
    <scope>NUCLEOTIDE SEQUENCE [LARGE SCALE GENOMIC DNA]</scope>
    <source>
        <strain evidence="3 4">DSM 101465</strain>
    </source>
</reference>
<dbReference type="InterPro" id="IPR036388">
    <property type="entry name" value="WH-like_DNA-bd_sf"/>
</dbReference>
<comment type="caution">
    <text evidence="3">The sequence shown here is derived from an EMBL/GenBank/DDBJ whole genome shotgun (WGS) entry which is preliminary data.</text>
</comment>
<feature type="domain" description="FtsK gamma" evidence="2">
    <location>
        <begin position="1"/>
        <end position="34"/>
    </location>
</feature>
<dbReference type="InterPro" id="IPR018541">
    <property type="entry name" value="Ftsk_gamma"/>
</dbReference>
<feature type="compositionally biased region" description="Basic and acidic residues" evidence="1">
    <location>
        <begin position="25"/>
        <end position="47"/>
    </location>
</feature>
<keyword evidence="4" id="KW-1185">Reference proteome</keyword>
<name>A0A841KKP6_9HYPH</name>
<dbReference type="RefSeq" id="WP_183336592.1">
    <property type="nucleotide sequence ID" value="NZ_JACHEH010000013.1"/>
</dbReference>
<protein>
    <submittedName>
        <fullName evidence="3">S-DNA-T family DNA segregation ATPase FtsK/SpoIIIE</fullName>
    </submittedName>
</protein>